<evidence type="ECO:0000313" key="11">
    <source>
        <dbReference type="EMBL" id="MVA99942.1"/>
    </source>
</evidence>
<comment type="similarity">
    <text evidence="1 10">Belongs to the alphaproteobacteria porin family.</text>
</comment>
<feature type="chain" id="PRO_5033098752" description="Porin" evidence="10">
    <location>
        <begin position="42"/>
        <end position="383"/>
    </location>
</feature>
<evidence type="ECO:0000256" key="6">
    <source>
        <dbReference type="ARBA" id="ARBA00023065"/>
    </source>
</evidence>
<dbReference type="Proteomes" id="UP000463224">
    <property type="component" value="Unassembled WGS sequence"/>
</dbReference>
<comment type="function">
    <text evidence="10">Forms passive diffusion pores that allow small molecular weight hydrophilic materials across the outer membrane.</text>
</comment>
<comment type="caution">
    <text evidence="11">The sequence shown here is derived from an EMBL/GenBank/DDBJ whole genome shotgun (WGS) entry which is preliminary data.</text>
</comment>
<feature type="signal peptide" evidence="10">
    <location>
        <begin position="1"/>
        <end position="41"/>
    </location>
</feature>
<dbReference type="InterPro" id="IPR003684">
    <property type="entry name" value="Porin_alphabac"/>
</dbReference>
<evidence type="ECO:0000256" key="9">
    <source>
        <dbReference type="ARBA" id="ARBA00023237"/>
    </source>
</evidence>
<evidence type="ECO:0000256" key="4">
    <source>
        <dbReference type="ARBA" id="ARBA00022692"/>
    </source>
</evidence>
<dbReference type="GO" id="GO:0015288">
    <property type="term" value="F:porin activity"/>
    <property type="evidence" value="ECO:0007669"/>
    <property type="project" value="UniProtKB-KW"/>
</dbReference>
<comment type="subcellular location">
    <subcellularLocation>
        <location evidence="10">Cell outer membrane</location>
        <topology evidence="10">Multi-pass membrane protein</topology>
    </subcellularLocation>
</comment>
<comment type="domain">
    <text evidence="10">Consists of 16-stranded beta-barrel sheets, with large surface-exposed loops, that form a transmembrane pore at the center of each barrel. The pore is partially ocluded by a peptide loop that folds into the pore lumen.</text>
</comment>
<dbReference type="AlphaFoldDB" id="A0A844QK07"/>
<dbReference type="SUPFAM" id="SSF56935">
    <property type="entry name" value="Porins"/>
    <property type="match status" value="1"/>
</dbReference>
<evidence type="ECO:0000256" key="3">
    <source>
        <dbReference type="ARBA" id="ARBA00022452"/>
    </source>
</evidence>
<evidence type="ECO:0000256" key="7">
    <source>
        <dbReference type="ARBA" id="ARBA00023114"/>
    </source>
</evidence>
<dbReference type="EMBL" id="WPHG01000008">
    <property type="protein sequence ID" value="MVA99942.1"/>
    <property type="molecule type" value="Genomic_DNA"/>
</dbReference>
<keyword evidence="5 10" id="KW-0732">Signal</keyword>
<evidence type="ECO:0000256" key="8">
    <source>
        <dbReference type="ARBA" id="ARBA00023136"/>
    </source>
</evidence>
<evidence type="ECO:0000256" key="2">
    <source>
        <dbReference type="ARBA" id="ARBA00022448"/>
    </source>
</evidence>
<keyword evidence="6 10" id="KW-0406">Ion transport</keyword>
<keyword evidence="7 10" id="KW-0626">Porin</keyword>
<dbReference type="Pfam" id="PF02530">
    <property type="entry name" value="Porin_2"/>
    <property type="match status" value="1"/>
</dbReference>
<dbReference type="GO" id="GO:0046930">
    <property type="term" value="C:pore complex"/>
    <property type="evidence" value="ECO:0007669"/>
    <property type="project" value="UniProtKB-KW"/>
</dbReference>
<keyword evidence="8 10" id="KW-0472">Membrane</keyword>
<dbReference type="GO" id="GO:0006811">
    <property type="term" value="P:monoatomic ion transport"/>
    <property type="evidence" value="ECO:0007669"/>
    <property type="project" value="UniProtKB-KW"/>
</dbReference>
<evidence type="ECO:0000256" key="5">
    <source>
        <dbReference type="ARBA" id="ARBA00022729"/>
    </source>
</evidence>
<dbReference type="GO" id="GO:0009279">
    <property type="term" value="C:cell outer membrane"/>
    <property type="evidence" value="ECO:0007669"/>
    <property type="project" value="UniProtKB-SubCell"/>
</dbReference>
<evidence type="ECO:0000256" key="10">
    <source>
        <dbReference type="RuleBase" id="RU364005"/>
    </source>
</evidence>
<organism evidence="11 12">
    <name type="scientific">Nitratireductor arenosus</name>
    <dbReference type="NCBI Taxonomy" id="2682096"/>
    <lineage>
        <taxon>Bacteria</taxon>
        <taxon>Pseudomonadati</taxon>
        <taxon>Pseudomonadota</taxon>
        <taxon>Alphaproteobacteria</taxon>
        <taxon>Hyphomicrobiales</taxon>
        <taxon>Phyllobacteriaceae</taxon>
        <taxon>Nitratireductor</taxon>
    </lineage>
</organism>
<sequence length="383" mass="41272">MKRVSGGNPKPRPPLENDMKIRKLLVGTTATLAFAPAAAMAADAVVIAEPEPVEYVRVCDAFGAGFFYIPGTETCLRISGYVRYRVGATSDDGLTDTPNFNGYAPDGWNKETRARVNIDARQDTEWGMLRSYLRLQSTWGVPSDGAVSVDQAWISLGGLRMGYTESAWGDTVSGINTTGTHSDGALWYGDQQRHLIQYNFSTASGLFGVISLEDDALSGEGYMPDIVGVLSYEQGWGGVWGRVGYDESFDGFGASIGLQLNVPNTTGSSLRLIGYYADGDHVYGTGSSYGAISGGMGNAEWAALASYYHQFTSTVGGSVGFEYFNDFYAGNSSVSTGLNGYVAELSMVWEPIDNFEIRSEVTYDKVDTRDGSVGGFLSFTRSF</sequence>
<keyword evidence="4 10" id="KW-0812">Transmembrane</keyword>
<keyword evidence="9 10" id="KW-0998">Cell outer membrane</keyword>
<name>A0A844QK07_9HYPH</name>
<evidence type="ECO:0000256" key="1">
    <source>
        <dbReference type="ARBA" id="ARBA00009521"/>
    </source>
</evidence>
<protein>
    <recommendedName>
        <fullName evidence="10">Porin</fullName>
    </recommendedName>
</protein>
<gene>
    <name evidence="11" type="ORF">GN330_22060</name>
</gene>
<keyword evidence="12" id="KW-1185">Reference proteome</keyword>
<accession>A0A844QK07</accession>
<keyword evidence="3 10" id="KW-1134">Transmembrane beta strand</keyword>
<proteinExistence type="inferred from homology"/>
<reference evidence="11 12" key="1">
    <citation type="submission" date="2019-12" db="EMBL/GenBank/DDBJ databases">
        <title>Nitratireductor arenosus sp. nov., Isolated from sea sand, Jeju island, South Korea.</title>
        <authorList>
            <person name="Kim W."/>
        </authorList>
    </citation>
    <scope>NUCLEOTIDE SEQUENCE [LARGE SCALE GENOMIC DNA]</scope>
    <source>
        <strain evidence="11 12">CAU 1489</strain>
    </source>
</reference>
<evidence type="ECO:0000313" key="12">
    <source>
        <dbReference type="Proteomes" id="UP000463224"/>
    </source>
</evidence>
<keyword evidence="2 10" id="KW-0813">Transport</keyword>